<dbReference type="SUPFAM" id="SSF48239">
    <property type="entry name" value="Terpenoid cyclases/Protein prenyltransferases"/>
    <property type="match status" value="1"/>
</dbReference>
<dbReference type="Gene3D" id="1.50.10.20">
    <property type="match status" value="1"/>
</dbReference>
<gene>
    <name evidence="4" type="ORF">GCM10023220_11670</name>
</gene>
<dbReference type="EMBL" id="BAABIG010000010">
    <property type="protein sequence ID" value="GAA4788695.1"/>
    <property type="molecule type" value="Genomic_DNA"/>
</dbReference>
<keyword evidence="2" id="KW-1133">Transmembrane helix</keyword>
<keyword evidence="2" id="KW-0812">Transmembrane</keyword>
<keyword evidence="3" id="KW-0732">Signal</keyword>
<feature type="region of interest" description="Disordered" evidence="1">
    <location>
        <begin position="373"/>
        <end position="416"/>
    </location>
</feature>
<reference evidence="5" key="1">
    <citation type="journal article" date="2019" name="Int. J. Syst. Evol. Microbiol.">
        <title>The Global Catalogue of Microorganisms (GCM) 10K type strain sequencing project: providing services to taxonomists for standard genome sequencing and annotation.</title>
        <authorList>
            <consortium name="The Broad Institute Genomics Platform"/>
            <consortium name="The Broad Institute Genome Sequencing Center for Infectious Disease"/>
            <person name="Wu L."/>
            <person name="Ma J."/>
        </authorList>
    </citation>
    <scope>NUCLEOTIDE SEQUENCE [LARGE SCALE GENOMIC DNA]</scope>
    <source>
        <strain evidence="5">JCM 18081</strain>
    </source>
</reference>
<dbReference type="InterPro" id="IPR008930">
    <property type="entry name" value="Terpenoid_cyclase/PrenylTrfase"/>
</dbReference>
<feature type="chain" id="PRO_5047048788" evidence="3">
    <location>
        <begin position="40"/>
        <end position="450"/>
    </location>
</feature>
<protein>
    <submittedName>
        <fullName evidence="4">Terpene cyclase/mutase family protein</fullName>
    </submittedName>
</protein>
<evidence type="ECO:0000313" key="4">
    <source>
        <dbReference type="EMBL" id="GAA4788695.1"/>
    </source>
</evidence>
<comment type="caution">
    <text evidence="4">The sequence shown here is derived from an EMBL/GenBank/DDBJ whole genome shotgun (WGS) entry which is preliminary data.</text>
</comment>
<feature type="compositionally biased region" description="Acidic residues" evidence="1">
    <location>
        <begin position="403"/>
        <end position="412"/>
    </location>
</feature>
<organism evidence="4 5">
    <name type="scientific">Streptomyces ziwulingensis</name>
    <dbReference type="NCBI Taxonomy" id="1045501"/>
    <lineage>
        <taxon>Bacteria</taxon>
        <taxon>Bacillati</taxon>
        <taxon>Actinomycetota</taxon>
        <taxon>Actinomycetes</taxon>
        <taxon>Kitasatosporales</taxon>
        <taxon>Streptomycetaceae</taxon>
        <taxon>Streptomyces</taxon>
    </lineage>
</organism>
<proteinExistence type="predicted"/>
<name>A0ABP9B058_9ACTN</name>
<evidence type="ECO:0000313" key="5">
    <source>
        <dbReference type="Proteomes" id="UP001501265"/>
    </source>
</evidence>
<keyword evidence="2" id="KW-0472">Membrane</keyword>
<feature type="signal peptide" evidence="3">
    <location>
        <begin position="1"/>
        <end position="39"/>
    </location>
</feature>
<sequence>MLSGPHRERHPPLMNVRRRSAAVLASIAVVGAAAAPAVAAGPSPSASPSPSTPAALYGTADPTYDGVWRQSLALLAQHTAGVIPAPAALDWLTGQQCDDGSFAPYRADTAAPCDAKTPVDTNNTAAAVQALAALGGRGDVVEDALDWLKSVQNKDGGWGYTPGGPSDANSTAVVIGAFTATETDPAKILKGGNSPYDALLTFALPCDGENGKDGGTGDTTGTTGTTGTKDAGAFAFQPDKGGKLVANADATAAAVLGALGKGLAADAGKASDATCAADPTPEQAAAGGAAHLAAAVAKDGHLTSALAGAEDQPDYGNTADAVVALAAQGGAGQAAKPLAWLEKNAGAWAEQGGPAAYAQLIFAAHATGTDPRDFGGTDLVEGLNSTGPSPHGGSVTTTSVPADDSDADADSDSGEKDGSGFGVWWFVGVCLVFGIGIGFLISSRARKRRP</sequence>
<accession>A0ABP9B058</accession>
<keyword evidence="5" id="KW-1185">Reference proteome</keyword>
<feature type="transmembrane region" description="Helical" evidence="2">
    <location>
        <begin position="421"/>
        <end position="441"/>
    </location>
</feature>
<evidence type="ECO:0000256" key="1">
    <source>
        <dbReference type="SAM" id="MobiDB-lite"/>
    </source>
</evidence>
<evidence type="ECO:0000256" key="2">
    <source>
        <dbReference type="SAM" id="Phobius"/>
    </source>
</evidence>
<evidence type="ECO:0000256" key="3">
    <source>
        <dbReference type="SAM" id="SignalP"/>
    </source>
</evidence>
<dbReference type="Proteomes" id="UP001501265">
    <property type="component" value="Unassembled WGS sequence"/>
</dbReference>
<feature type="compositionally biased region" description="Polar residues" evidence="1">
    <location>
        <begin position="383"/>
        <end position="400"/>
    </location>
</feature>